<dbReference type="AlphaFoldDB" id="A0A5K7ZK66"/>
<sequence>MDSDAKGYGEKAIKDWQLIIDASKGMSLHVAMNDCGQFPYYTGFRTVDLAGLNNRAIAKGRSPEATLHELREKNPSLVILCGSDNNNIASVFGWEKLSSSDVLSLGYDYVGSIKVGKFTSKEDYYWLIFTKSDQATDDFLNRLARIGVFVYANSSARIEKQRG</sequence>
<dbReference type="Proteomes" id="UP000425960">
    <property type="component" value="Chromosome"/>
</dbReference>
<proteinExistence type="predicted"/>
<reference evidence="1 2" key="1">
    <citation type="submission" date="2019-11" db="EMBL/GenBank/DDBJ databases">
        <title>Comparative genomics of hydrocarbon-degrading Desulfosarcina strains.</title>
        <authorList>
            <person name="Watanabe M."/>
            <person name="Kojima H."/>
            <person name="Fukui M."/>
        </authorList>
    </citation>
    <scope>NUCLEOTIDE SEQUENCE [LARGE SCALE GENOMIC DNA]</scope>
    <source>
        <strain evidence="1 2">28bB2T</strain>
    </source>
</reference>
<organism evidence="1 2">
    <name type="scientific">Desulfosarcina ovata subsp. sediminis</name>
    <dbReference type="NCBI Taxonomy" id="885957"/>
    <lineage>
        <taxon>Bacteria</taxon>
        <taxon>Pseudomonadati</taxon>
        <taxon>Thermodesulfobacteriota</taxon>
        <taxon>Desulfobacteria</taxon>
        <taxon>Desulfobacterales</taxon>
        <taxon>Desulfosarcinaceae</taxon>
        <taxon>Desulfosarcina</taxon>
    </lineage>
</organism>
<protein>
    <submittedName>
        <fullName evidence="1">Uncharacterized protein</fullName>
    </submittedName>
</protein>
<gene>
    <name evidence="1" type="ORF">DSCO28_18570</name>
</gene>
<accession>A0A5K7ZK66</accession>
<evidence type="ECO:0000313" key="1">
    <source>
        <dbReference type="EMBL" id="BBO81291.1"/>
    </source>
</evidence>
<dbReference type="KEGG" id="dov:DSCO28_18570"/>
<evidence type="ECO:0000313" key="2">
    <source>
        <dbReference type="Proteomes" id="UP000425960"/>
    </source>
</evidence>
<dbReference type="EMBL" id="AP021876">
    <property type="protein sequence ID" value="BBO81291.1"/>
    <property type="molecule type" value="Genomic_DNA"/>
</dbReference>
<name>A0A5K7ZK66_9BACT</name>